<proteinExistence type="inferred from homology"/>
<dbReference type="AlphaFoldDB" id="A0A2R6QBJ4"/>
<keyword evidence="7" id="KW-1185">Reference proteome</keyword>
<keyword evidence="1 5" id="KW-0853">WD repeat</keyword>
<evidence type="ECO:0000256" key="1">
    <source>
        <dbReference type="ARBA" id="ARBA00022574"/>
    </source>
</evidence>
<reference evidence="6 7" key="1">
    <citation type="submission" date="2018-02" db="EMBL/GenBank/DDBJ databases">
        <title>Genome sequence of the basidiomycete white-rot fungus Phlebia centrifuga.</title>
        <authorList>
            <person name="Granchi Z."/>
            <person name="Peng M."/>
            <person name="de Vries R.P."/>
            <person name="Hilden K."/>
            <person name="Makela M.R."/>
            <person name="Grigoriev I."/>
            <person name="Riley R."/>
        </authorList>
    </citation>
    <scope>NUCLEOTIDE SEQUENCE [LARGE SCALE GENOMIC DNA]</scope>
    <source>
        <strain evidence="6 7">FBCC195</strain>
    </source>
</reference>
<evidence type="ECO:0000256" key="3">
    <source>
        <dbReference type="ARBA" id="ARBA00022942"/>
    </source>
</evidence>
<sequence length="419" mass="44736">MSQSSTTITLPICTIQTDFNSLIEDVRNGAVPEESFWISCYKTGEPSVHGKVHLTLNEIDRNLVVYEGTEGVEFEDDGDGKKISAFDMAPDGSRFVTAYDDGSVYISPTSTVTSPGTIMSKCHLSTVTSVRFFPSSRVLLTASSDFSLSILSAELPPPSAATPNNGPIRISSVRTFKGHSRGVTSTAIIARGRTILSGSKDGTVRLWDVSSGSQIRMWGTSKFTSIFSTSVGEQGEGAFTGHPDGEESNKIPMPMDPKEVDTADKVAFCGLSDGTFEAFDLGTKLSVFRSSSNRSSSPLHSITYSPSHNLLATGSGAGVVRVYDTRSLGEPLVSFARNAACIEDLTFLALSPSEVGLAVATEDGLPYITHVRPEGPSVRAELVGSDCDAVRHIRVGTGKGEMWTAADDGVVRRYENLYA</sequence>
<evidence type="ECO:0000313" key="6">
    <source>
        <dbReference type="EMBL" id="PSS05508.1"/>
    </source>
</evidence>
<dbReference type="Proteomes" id="UP000186601">
    <property type="component" value="Unassembled WGS sequence"/>
</dbReference>
<dbReference type="SUPFAM" id="SSF50978">
    <property type="entry name" value="WD40 repeat-like"/>
    <property type="match status" value="1"/>
</dbReference>
<dbReference type="Gene3D" id="2.130.10.10">
    <property type="entry name" value="YVTN repeat-like/Quinoprotein amine dehydrogenase"/>
    <property type="match status" value="2"/>
</dbReference>
<name>A0A2R6QBJ4_9APHY</name>
<dbReference type="InterPro" id="IPR036322">
    <property type="entry name" value="WD40_repeat_dom_sf"/>
</dbReference>
<dbReference type="Pfam" id="PF00400">
    <property type="entry name" value="WD40"/>
    <property type="match status" value="4"/>
</dbReference>
<dbReference type="STRING" id="98765.A0A2R6QBJ4"/>
<keyword evidence="3" id="KW-0647">Proteasome</keyword>
<comment type="caution">
    <text evidence="6">The sequence shown here is derived from an EMBL/GenBank/DDBJ whole genome shotgun (WGS) entry which is preliminary data.</text>
</comment>
<protein>
    <submittedName>
        <fullName evidence="6">Uncharacterized protein</fullName>
    </submittedName>
</protein>
<evidence type="ECO:0000256" key="5">
    <source>
        <dbReference type="PROSITE-ProRule" id="PRU00221"/>
    </source>
</evidence>
<gene>
    <name evidence="6" type="ORF">PHLCEN_2v3790</name>
</gene>
<evidence type="ECO:0000313" key="7">
    <source>
        <dbReference type="Proteomes" id="UP000186601"/>
    </source>
</evidence>
<comment type="similarity">
    <text evidence="4">Belongs to the WD repeat PAAF1/RPN14 family.</text>
</comment>
<accession>A0A2R6QBJ4</accession>
<dbReference type="PANTHER" id="PTHR19857">
    <property type="entry name" value="MITOCHONDRIAL DIVISION PROTEIN 1-RELATED"/>
    <property type="match status" value="1"/>
</dbReference>
<dbReference type="InterPro" id="IPR015943">
    <property type="entry name" value="WD40/YVTN_repeat-like_dom_sf"/>
</dbReference>
<keyword evidence="2" id="KW-0677">Repeat</keyword>
<dbReference type="GO" id="GO:0000502">
    <property type="term" value="C:proteasome complex"/>
    <property type="evidence" value="ECO:0007669"/>
    <property type="project" value="UniProtKB-KW"/>
</dbReference>
<evidence type="ECO:0000256" key="4">
    <source>
        <dbReference type="ARBA" id="ARBA00038321"/>
    </source>
</evidence>
<dbReference type="EMBL" id="MLYV02000368">
    <property type="protein sequence ID" value="PSS05508.1"/>
    <property type="molecule type" value="Genomic_DNA"/>
</dbReference>
<dbReference type="InterPro" id="IPR019775">
    <property type="entry name" value="WD40_repeat_CS"/>
</dbReference>
<dbReference type="InterPro" id="IPR051179">
    <property type="entry name" value="WD_repeat_multifunction"/>
</dbReference>
<evidence type="ECO:0000256" key="2">
    <source>
        <dbReference type="ARBA" id="ARBA00022737"/>
    </source>
</evidence>
<dbReference type="OrthoDB" id="10257301at2759"/>
<dbReference type="PROSITE" id="PS50082">
    <property type="entry name" value="WD_REPEATS_2"/>
    <property type="match status" value="1"/>
</dbReference>
<dbReference type="PROSITE" id="PS50294">
    <property type="entry name" value="WD_REPEATS_REGION"/>
    <property type="match status" value="1"/>
</dbReference>
<dbReference type="InterPro" id="IPR001680">
    <property type="entry name" value="WD40_rpt"/>
</dbReference>
<organism evidence="6 7">
    <name type="scientific">Hermanssonia centrifuga</name>
    <dbReference type="NCBI Taxonomy" id="98765"/>
    <lineage>
        <taxon>Eukaryota</taxon>
        <taxon>Fungi</taxon>
        <taxon>Dikarya</taxon>
        <taxon>Basidiomycota</taxon>
        <taxon>Agaricomycotina</taxon>
        <taxon>Agaricomycetes</taxon>
        <taxon>Polyporales</taxon>
        <taxon>Meruliaceae</taxon>
        <taxon>Hermanssonia</taxon>
    </lineage>
</organism>
<feature type="repeat" description="WD" evidence="5">
    <location>
        <begin position="176"/>
        <end position="217"/>
    </location>
</feature>
<dbReference type="SMART" id="SM00320">
    <property type="entry name" value="WD40"/>
    <property type="match status" value="5"/>
</dbReference>
<dbReference type="PANTHER" id="PTHR19857:SF19">
    <property type="entry name" value="26S PROTEASOME REGULATORY SUBUNIT RPN14"/>
    <property type="match status" value="1"/>
</dbReference>
<dbReference type="PROSITE" id="PS00678">
    <property type="entry name" value="WD_REPEATS_1"/>
    <property type="match status" value="1"/>
</dbReference>